<keyword evidence="4" id="KW-0378">Hydrolase</keyword>
<evidence type="ECO:0000313" key="4">
    <source>
        <dbReference type="EMBL" id="SDX98856.1"/>
    </source>
</evidence>
<feature type="domain" description="Metalloprotease TldD/E N-terminal" evidence="2">
    <location>
        <begin position="25"/>
        <end position="89"/>
    </location>
</feature>
<evidence type="ECO:0000256" key="1">
    <source>
        <dbReference type="ARBA" id="ARBA00005836"/>
    </source>
</evidence>
<dbReference type="OrthoDB" id="9763230at2"/>
<dbReference type="Pfam" id="PF19289">
    <property type="entry name" value="PmbA_TldD_3rd"/>
    <property type="match status" value="1"/>
</dbReference>
<reference evidence="5" key="1">
    <citation type="submission" date="2016-10" db="EMBL/GenBank/DDBJ databases">
        <authorList>
            <person name="Varghese N."/>
            <person name="Submissions S."/>
        </authorList>
    </citation>
    <scope>NUCLEOTIDE SEQUENCE [LARGE SCALE GENOMIC DNA]</scope>
    <source>
        <strain evidence="5">DSM 45245</strain>
    </source>
</reference>
<dbReference type="Proteomes" id="UP000242415">
    <property type="component" value="Unassembled WGS sequence"/>
</dbReference>
<dbReference type="GO" id="GO:0008237">
    <property type="term" value="F:metallopeptidase activity"/>
    <property type="evidence" value="ECO:0007669"/>
    <property type="project" value="InterPro"/>
</dbReference>
<dbReference type="EMBL" id="FNPH01000001">
    <property type="protein sequence ID" value="SDX98856.1"/>
    <property type="molecule type" value="Genomic_DNA"/>
</dbReference>
<dbReference type="InterPro" id="IPR045569">
    <property type="entry name" value="Metalloprtase-TldD/E_C"/>
</dbReference>
<dbReference type="InterPro" id="IPR036059">
    <property type="entry name" value="TldD/PmbA_sf"/>
</dbReference>
<dbReference type="RefSeq" id="WP_091550412.1">
    <property type="nucleotide sequence ID" value="NZ_FNPH01000001.1"/>
</dbReference>
<evidence type="ECO:0000313" key="5">
    <source>
        <dbReference type="Proteomes" id="UP000242415"/>
    </source>
</evidence>
<dbReference type="PANTHER" id="PTHR43666">
    <property type="entry name" value="TLDD PROTEIN"/>
    <property type="match status" value="1"/>
</dbReference>
<dbReference type="InterPro" id="IPR035068">
    <property type="entry name" value="TldD/PmbA_N"/>
</dbReference>
<evidence type="ECO:0000259" key="2">
    <source>
        <dbReference type="Pfam" id="PF01523"/>
    </source>
</evidence>
<dbReference type="Pfam" id="PF01523">
    <property type="entry name" value="PmbA_TldD_1st"/>
    <property type="match status" value="1"/>
</dbReference>
<accession>A0A1H3G6F3</accession>
<keyword evidence="4" id="KW-0645">Protease</keyword>
<dbReference type="SUPFAM" id="SSF111283">
    <property type="entry name" value="Putative modulator of DNA gyrase, PmbA/TldD"/>
    <property type="match status" value="1"/>
</dbReference>
<dbReference type="AlphaFoldDB" id="A0A1H3G6F3"/>
<dbReference type="GO" id="GO:0006508">
    <property type="term" value="P:proteolysis"/>
    <property type="evidence" value="ECO:0007669"/>
    <property type="project" value="UniProtKB-KW"/>
</dbReference>
<dbReference type="InterPro" id="IPR002510">
    <property type="entry name" value="Metalloprtase-TldD/E_N"/>
</dbReference>
<dbReference type="STRING" id="405436.SAMN05444365_101303"/>
<feature type="domain" description="Metalloprotease TldD/E C-terminal" evidence="3">
    <location>
        <begin position="218"/>
        <end position="441"/>
    </location>
</feature>
<evidence type="ECO:0000259" key="3">
    <source>
        <dbReference type="Pfam" id="PF19289"/>
    </source>
</evidence>
<organism evidence="4 5">
    <name type="scientific">Micromonospora pattaloongensis</name>
    <dbReference type="NCBI Taxonomy" id="405436"/>
    <lineage>
        <taxon>Bacteria</taxon>
        <taxon>Bacillati</taxon>
        <taxon>Actinomycetota</taxon>
        <taxon>Actinomycetes</taxon>
        <taxon>Micromonosporales</taxon>
        <taxon>Micromonosporaceae</taxon>
        <taxon>Micromonospora</taxon>
    </lineage>
</organism>
<comment type="similarity">
    <text evidence="1">Belongs to the peptidase U62 family.</text>
</comment>
<dbReference type="PANTHER" id="PTHR43666:SF1">
    <property type="entry name" value="CONSERVED PROTEIN"/>
    <property type="match status" value="1"/>
</dbReference>
<dbReference type="Gene3D" id="3.30.2290.10">
    <property type="entry name" value="PmbA/TldD superfamily"/>
    <property type="match status" value="1"/>
</dbReference>
<name>A0A1H3G6F3_9ACTN</name>
<protein>
    <submittedName>
        <fullName evidence="4">Predicted Zn-dependent protease or its inactivated homolog</fullName>
    </submittedName>
</protein>
<sequence length="462" mass="47431">MSAELDLAGRVVELARRLGGADAEAEVFVERNELALTRFANSFIHQNVAEATTTVRLRLHVDGRTATGSTTVLTDDGLRGLAERALTAARLCPPDPAWPGLAPPAPLAGPGNWDEATAQASPDERAARVRAFVDAARGLESAGYCRTLARAGGFANTAGQSASGRATEAAMDAIARGGGADGVARLSAGRLAELDGALLGTRAVSKARAGGAPVELPPGRYEVVLEPTAVADLLSNLAMYGFNGKAYNERRSFAEPGAQQFDPAITLIDDPLGPTDLGLPFDAEGTPKRRLTLVDAGLTAAVAHDRRTAADAGTASTGHALPGGSAGGAVPLNLRLAAEPGPAGAATDVTGPAADADAAALVADVERGLLVTDLWYTRVLDPKSLVVTGLTRNGVWLVEDGRIVSPVQNLRFTQSYPQALAPGAVRGVGRHATTVPDNWGGAWWSAPALRLAAWNFTGGASG</sequence>
<gene>
    <name evidence="4" type="ORF">SAMN05444365_101303</name>
</gene>
<keyword evidence="5" id="KW-1185">Reference proteome</keyword>
<proteinExistence type="inferred from homology"/>